<evidence type="ECO:0000313" key="9">
    <source>
        <dbReference type="EMBL" id="TWJ12055.1"/>
    </source>
</evidence>
<keyword evidence="2" id="KW-0813">Transport</keyword>
<feature type="transmembrane region" description="Helical" evidence="7">
    <location>
        <begin position="83"/>
        <end position="105"/>
    </location>
</feature>
<keyword evidence="3" id="KW-1003">Cell membrane</keyword>
<comment type="subcellular location">
    <subcellularLocation>
        <location evidence="1">Cell membrane</location>
        <topology evidence="1">Multi-pass membrane protein</topology>
    </subcellularLocation>
</comment>
<dbReference type="GO" id="GO:0005886">
    <property type="term" value="C:plasma membrane"/>
    <property type="evidence" value="ECO:0007669"/>
    <property type="project" value="UniProtKB-SubCell"/>
</dbReference>
<dbReference type="PROSITE" id="PS50850">
    <property type="entry name" value="MFS"/>
    <property type="match status" value="1"/>
</dbReference>
<feature type="transmembrane region" description="Helical" evidence="7">
    <location>
        <begin position="296"/>
        <end position="317"/>
    </location>
</feature>
<feature type="transmembrane region" description="Helical" evidence="7">
    <location>
        <begin position="169"/>
        <end position="191"/>
    </location>
</feature>
<feature type="transmembrane region" description="Helical" evidence="7">
    <location>
        <begin position="17"/>
        <end position="40"/>
    </location>
</feature>
<dbReference type="InterPro" id="IPR036259">
    <property type="entry name" value="MFS_trans_sf"/>
</dbReference>
<dbReference type="SUPFAM" id="SSF103473">
    <property type="entry name" value="MFS general substrate transporter"/>
    <property type="match status" value="1"/>
</dbReference>
<dbReference type="PANTHER" id="PTHR42718">
    <property type="entry name" value="MAJOR FACILITATOR SUPERFAMILY MULTIDRUG TRANSPORTER MFSC"/>
    <property type="match status" value="1"/>
</dbReference>
<feature type="transmembrane region" description="Helical" evidence="7">
    <location>
        <begin position="399"/>
        <end position="418"/>
    </location>
</feature>
<accession>A0A562V2H6</accession>
<feature type="transmembrane region" description="Helical" evidence="7">
    <location>
        <begin position="111"/>
        <end position="129"/>
    </location>
</feature>
<dbReference type="EMBL" id="VLLL01000006">
    <property type="protein sequence ID" value="TWJ12055.1"/>
    <property type="molecule type" value="Genomic_DNA"/>
</dbReference>
<dbReference type="NCBIfam" id="TIGR00711">
    <property type="entry name" value="efflux_EmrB"/>
    <property type="match status" value="1"/>
</dbReference>
<feature type="domain" description="Major facilitator superfamily (MFS) profile" evidence="8">
    <location>
        <begin position="17"/>
        <end position="459"/>
    </location>
</feature>
<dbReference type="InterPro" id="IPR004638">
    <property type="entry name" value="EmrB-like"/>
</dbReference>
<evidence type="ECO:0000256" key="2">
    <source>
        <dbReference type="ARBA" id="ARBA00022448"/>
    </source>
</evidence>
<proteinExistence type="predicted"/>
<dbReference type="RefSeq" id="WP_147138873.1">
    <property type="nucleotide sequence ID" value="NZ_BAABIJ010000002.1"/>
</dbReference>
<dbReference type="GO" id="GO:0022857">
    <property type="term" value="F:transmembrane transporter activity"/>
    <property type="evidence" value="ECO:0007669"/>
    <property type="project" value="InterPro"/>
</dbReference>
<keyword evidence="10" id="KW-1185">Reference proteome</keyword>
<dbReference type="OrthoDB" id="7375466at2"/>
<gene>
    <name evidence="9" type="ORF">LX16_2802</name>
</gene>
<evidence type="ECO:0000256" key="3">
    <source>
        <dbReference type="ARBA" id="ARBA00022475"/>
    </source>
</evidence>
<feature type="transmembrane region" description="Helical" evidence="7">
    <location>
        <begin position="363"/>
        <end position="387"/>
    </location>
</feature>
<name>A0A562V2H6_9ACTN</name>
<evidence type="ECO:0000256" key="6">
    <source>
        <dbReference type="ARBA" id="ARBA00023136"/>
    </source>
</evidence>
<feature type="transmembrane region" description="Helical" evidence="7">
    <location>
        <begin position="267"/>
        <end position="290"/>
    </location>
</feature>
<evidence type="ECO:0000259" key="8">
    <source>
        <dbReference type="PROSITE" id="PS50850"/>
    </source>
</evidence>
<dbReference type="Gene3D" id="1.20.1720.10">
    <property type="entry name" value="Multidrug resistance protein D"/>
    <property type="match status" value="1"/>
</dbReference>
<feature type="transmembrane region" description="Helical" evidence="7">
    <location>
        <begin position="203"/>
        <end position="222"/>
    </location>
</feature>
<dbReference type="AlphaFoldDB" id="A0A562V2H6"/>
<dbReference type="Pfam" id="PF07690">
    <property type="entry name" value="MFS_1"/>
    <property type="match status" value="2"/>
</dbReference>
<evidence type="ECO:0000256" key="4">
    <source>
        <dbReference type="ARBA" id="ARBA00022692"/>
    </source>
</evidence>
<evidence type="ECO:0000313" key="10">
    <source>
        <dbReference type="Proteomes" id="UP000321617"/>
    </source>
</evidence>
<keyword evidence="5 7" id="KW-1133">Transmembrane helix</keyword>
<dbReference type="CDD" id="cd17321">
    <property type="entry name" value="MFS_MMR_MDR_like"/>
    <property type="match status" value="1"/>
</dbReference>
<sequence length="489" mass="49917">MAADSGIRLDSTTGRGIVVAAVLGSSVALLDGTVVNVALPHIGEEFGSELDGLQWVVNGYTLMLAAVVLLGGALGDRFGRRRVFLIGVVWFGVASLLCGLAPGIVSLVVARLLQGIGAGLLTPGSLAIIQASLRREDRAKAIGAWSGLGGVAAAAGPFLGGWLVDAVDWRLVFLINLPLVAATVWAAVRWVPESRDTTRDGGFDLAGATLGAVFLGGLTFALVQPGMLGWVAAVVAVVAAVGFVVVERRAAAPVVPGEMFADRQFTAINAVTFFVYAGLGGVMFFVVMQLQVVSDYSALAAGLTMLPFTVLMLAFSARAGALGERIGPRWPLTVGPLLAGVGVFMLIGVGADAPYWTAVLPGVLVMSVGMTVTVAPLTAGVLAATDVAHAGVASGINNAIARAAGLLAVAALPLAAGLNGEAYRDPFAFALGYQIAIALCAVLFVVGALIGVVFVRDPKWAAHRAARTQCPYNAPQLDPGVAGAERDAS</sequence>
<dbReference type="Proteomes" id="UP000321617">
    <property type="component" value="Unassembled WGS sequence"/>
</dbReference>
<evidence type="ECO:0000256" key="1">
    <source>
        <dbReference type="ARBA" id="ARBA00004651"/>
    </source>
</evidence>
<dbReference type="PANTHER" id="PTHR42718:SF42">
    <property type="entry name" value="EXPORT PROTEIN"/>
    <property type="match status" value="1"/>
</dbReference>
<organism evidence="9 10">
    <name type="scientific">Stackebrandtia albiflava</name>
    <dbReference type="NCBI Taxonomy" id="406432"/>
    <lineage>
        <taxon>Bacteria</taxon>
        <taxon>Bacillati</taxon>
        <taxon>Actinomycetota</taxon>
        <taxon>Actinomycetes</taxon>
        <taxon>Glycomycetales</taxon>
        <taxon>Glycomycetaceae</taxon>
        <taxon>Stackebrandtia</taxon>
    </lineage>
</organism>
<comment type="caution">
    <text evidence="9">The sequence shown here is derived from an EMBL/GenBank/DDBJ whole genome shotgun (WGS) entry which is preliminary data.</text>
</comment>
<dbReference type="Gene3D" id="1.20.1250.20">
    <property type="entry name" value="MFS general substrate transporter like domains"/>
    <property type="match status" value="1"/>
</dbReference>
<feature type="transmembrane region" description="Helical" evidence="7">
    <location>
        <begin position="430"/>
        <end position="455"/>
    </location>
</feature>
<keyword evidence="6 7" id="KW-0472">Membrane</keyword>
<reference evidence="9 10" key="1">
    <citation type="journal article" date="2013" name="Stand. Genomic Sci.">
        <title>Genomic Encyclopedia of Type Strains, Phase I: The one thousand microbial genomes (KMG-I) project.</title>
        <authorList>
            <person name="Kyrpides N.C."/>
            <person name="Woyke T."/>
            <person name="Eisen J.A."/>
            <person name="Garrity G."/>
            <person name="Lilburn T.G."/>
            <person name="Beck B.J."/>
            <person name="Whitman W.B."/>
            <person name="Hugenholtz P."/>
            <person name="Klenk H.P."/>
        </authorList>
    </citation>
    <scope>NUCLEOTIDE SEQUENCE [LARGE SCALE GENOMIC DNA]</scope>
    <source>
        <strain evidence="9 10">DSM 45044</strain>
    </source>
</reference>
<evidence type="ECO:0000256" key="7">
    <source>
        <dbReference type="SAM" id="Phobius"/>
    </source>
</evidence>
<keyword evidence="4 7" id="KW-0812">Transmembrane</keyword>
<feature type="transmembrane region" description="Helical" evidence="7">
    <location>
        <begin position="52"/>
        <end position="71"/>
    </location>
</feature>
<evidence type="ECO:0000256" key="5">
    <source>
        <dbReference type="ARBA" id="ARBA00022989"/>
    </source>
</evidence>
<dbReference type="InterPro" id="IPR011701">
    <property type="entry name" value="MFS"/>
</dbReference>
<feature type="transmembrane region" description="Helical" evidence="7">
    <location>
        <begin position="329"/>
        <end position="351"/>
    </location>
</feature>
<dbReference type="InterPro" id="IPR020846">
    <property type="entry name" value="MFS_dom"/>
</dbReference>
<feature type="transmembrane region" description="Helical" evidence="7">
    <location>
        <begin position="141"/>
        <end position="163"/>
    </location>
</feature>
<protein>
    <submittedName>
        <fullName evidence="9">EmrB/QacA subfamily drug resistance transporter</fullName>
    </submittedName>
</protein>
<feature type="transmembrane region" description="Helical" evidence="7">
    <location>
        <begin position="228"/>
        <end position="246"/>
    </location>
</feature>